<dbReference type="InterPro" id="IPR039757">
    <property type="entry name" value="EIF2D"/>
</dbReference>
<dbReference type="HOGENOM" id="CLU_012487_1_1_1"/>
<dbReference type="CDD" id="cd21156">
    <property type="entry name" value="PUA_eIF2d-like"/>
    <property type="match status" value="1"/>
</dbReference>
<evidence type="ECO:0000259" key="2">
    <source>
        <dbReference type="PROSITE" id="PS50296"/>
    </source>
</evidence>
<protein>
    <recommendedName>
        <fullName evidence="2">SUI1 domain-containing protein</fullName>
    </recommendedName>
</protein>
<dbReference type="InterPro" id="IPR039759">
    <property type="entry name" value="eIF2D_SUI1"/>
</dbReference>
<dbReference type="GO" id="GO:0001731">
    <property type="term" value="P:formation of translation preinitiation complex"/>
    <property type="evidence" value="ECO:0007669"/>
    <property type="project" value="InterPro"/>
</dbReference>
<dbReference type="eggNOG" id="KOG2522">
    <property type="taxonomic scope" value="Eukaryota"/>
</dbReference>
<organism evidence="3 4">
    <name type="scientific">Endocarpon pusillum (strain Z07020 / HMAS-L-300199)</name>
    <name type="common">Lichen-forming fungus</name>
    <dbReference type="NCBI Taxonomy" id="1263415"/>
    <lineage>
        <taxon>Eukaryota</taxon>
        <taxon>Fungi</taxon>
        <taxon>Dikarya</taxon>
        <taxon>Ascomycota</taxon>
        <taxon>Pezizomycotina</taxon>
        <taxon>Eurotiomycetes</taxon>
        <taxon>Chaetothyriomycetidae</taxon>
        <taxon>Verrucariales</taxon>
        <taxon>Verrucariaceae</taxon>
        <taxon>Endocarpon</taxon>
    </lineage>
</organism>
<dbReference type="OrthoDB" id="199771at2759"/>
<dbReference type="OMA" id="MFLKPYR"/>
<name>U1I1S9_ENDPU</name>
<dbReference type="InterPro" id="IPR001950">
    <property type="entry name" value="SUI1"/>
</dbReference>
<dbReference type="InterPro" id="IPR015947">
    <property type="entry name" value="PUA-like_sf"/>
</dbReference>
<sequence>MFKKKPQIKNLSPLRSSDRRKLADQIIAEYQIQVPAPPQTLDENGATTLDPNPTSLTAIRSSLLPENCLSARFNTHAGPHSKLVSGTIYVGSQPGQEERILWFQIGQSDQRLYPTVYTLWQNPGLVPLLHTQEFVVEKLRSGADLMTPGLTRGPPFPEKAKKNAIVAVASIEKPSVPAFVGVCEIDVSALEQVQGAKGHAVKGVHWEGDELWAWSHGGIGGKQAAEKIDGWDDSANVVGLSKGVESMALEEDDADGQEGGVSLEETKNDNGGTHRASSERSDADEQEAEPSTQEIDQAFYNAFLFALHNARKNGSPPHYGIDLPVNPSMLISHFIQPYLPIHSTSQAQYYTMKKTSWKNAKKFIKYLDKQALVKSKDRSGGETVIFDIDFDDQHILDFIPYRLPKPREDAGGGGSSQTPSKAVNTASDPSVNQNLSLQTLLRPSSKLVPDLLPSKTDFYTPNQISSFLRTYIDQDPELTTQSSSPRFIKLNPFLANNILGGSGASNPTTQAADTKALAAGEIARDVLQKRLLEDTHLCQPYWVLLRGDQKWSSADPSLPKPKSGTPPKLSVIIEKRTGTKTVTKIGNLEVFGINPEILAGELQKKCASSTSVGQLVGGKPGQMEVLVQGDQREVVEKEVGKRGVDRRWIEVNDKTKKKAKK</sequence>
<dbReference type="Gene3D" id="3.30.780.10">
    <property type="entry name" value="SUI1-like domain"/>
    <property type="match status" value="1"/>
</dbReference>
<feature type="domain" description="SUI1" evidence="2">
    <location>
        <begin position="569"/>
        <end position="643"/>
    </location>
</feature>
<accession>U1I1S9</accession>
<dbReference type="InterPro" id="IPR036877">
    <property type="entry name" value="SUI1_dom_sf"/>
</dbReference>
<dbReference type="InterPro" id="IPR057429">
    <property type="entry name" value="WH_eIF2D"/>
</dbReference>
<evidence type="ECO:0000313" key="4">
    <source>
        <dbReference type="Proteomes" id="UP000019373"/>
    </source>
</evidence>
<dbReference type="SUPFAM" id="SSF88697">
    <property type="entry name" value="PUA domain-like"/>
    <property type="match status" value="1"/>
</dbReference>
<dbReference type="Pfam" id="PF25304">
    <property type="entry name" value="WHD_eIF2D"/>
    <property type="match status" value="1"/>
</dbReference>
<proteinExistence type="predicted"/>
<evidence type="ECO:0000313" key="3">
    <source>
        <dbReference type="EMBL" id="ERF75894.1"/>
    </source>
</evidence>
<dbReference type="AlphaFoldDB" id="U1I1S9"/>
<dbReference type="PANTHER" id="PTHR12217:SF4">
    <property type="entry name" value="EUKARYOTIC TRANSLATION INITIATION FACTOR 2D"/>
    <property type="match status" value="1"/>
</dbReference>
<dbReference type="Gene3D" id="3.10.400.20">
    <property type="match status" value="1"/>
</dbReference>
<dbReference type="PANTHER" id="PTHR12217">
    <property type="entry name" value="EUKARYOTIC TRANSLATION INITIATION FACTOR 2D"/>
    <property type="match status" value="1"/>
</dbReference>
<dbReference type="Pfam" id="PF01253">
    <property type="entry name" value="SUI1"/>
    <property type="match status" value="1"/>
</dbReference>
<dbReference type="GO" id="GO:0003743">
    <property type="term" value="F:translation initiation factor activity"/>
    <property type="evidence" value="ECO:0007669"/>
    <property type="project" value="InterPro"/>
</dbReference>
<dbReference type="Pfam" id="PF26292">
    <property type="entry name" value="PUA_elF2D"/>
    <property type="match status" value="1"/>
</dbReference>
<dbReference type="CDD" id="cd11608">
    <property type="entry name" value="eIF2D_C"/>
    <property type="match status" value="1"/>
</dbReference>
<feature type="region of interest" description="Disordered" evidence="1">
    <location>
        <begin position="406"/>
        <end position="429"/>
    </location>
</feature>
<evidence type="ECO:0000256" key="1">
    <source>
        <dbReference type="SAM" id="MobiDB-lite"/>
    </source>
</evidence>
<reference evidence="4" key="1">
    <citation type="journal article" date="2014" name="BMC Genomics">
        <title>Genome characteristics reveal the impact of lichenization on lichen-forming fungus Endocarpon pusillum Hedwig (Verrucariales, Ascomycota).</title>
        <authorList>
            <person name="Wang Y.-Y."/>
            <person name="Liu B."/>
            <person name="Zhang X.-Y."/>
            <person name="Zhou Q.-M."/>
            <person name="Zhang T."/>
            <person name="Li H."/>
            <person name="Yu Y.-F."/>
            <person name="Zhang X.-L."/>
            <person name="Hao X.-Y."/>
            <person name="Wang M."/>
            <person name="Wang L."/>
            <person name="Wei J.-C."/>
        </authorList>
    </citation>
    <scope>NUCLEOTIDE SEQUENCE [LARGE SCALE GENOMIC DNA]</scope>
    <source>
        <strain evidence="4">Z07020 / HMAS-L-300199</strain>
    </source>
</reference>
<dbReference type="GeneID" id="19236318"/>
<feature type="region of interest" description="Disordered" evidence="1">
    <location>
        <begin position="250"/>
        <end position="292"/>
    </location>
</feature>
<dbReference type="FunFam" id="3.30.780.10:FF:000008">
    <property type="entry name" value="eukaryotic translation initiation factor 2D"/>
    <property type="match status" value="1"/>
</dbReference>
<feature type="compositionally biased region" description="Polar residues" evidence="1">
    <location>
        <begin position="416"/>
        <end position="429"/>
    </location>
</feature>
<dbReference type="SUPFAM" id="SSF55159">
    <property type="entry name" value="eIF1-like"/>
    <property type="match status" value="1"/>
</dbReference>
<dbReference type="EMBL" id="KE720795">
    <property type="protein sequence ID" value="ERF75894.1"/>
    <property type="molecule type" value="Genomic_DNA"/>
</dbReference>
<dbReference type="Proteomes" id="UP000019373">
    <property type="component" value="Unassembled WGS sequence"/>
</dbReference>
<keyword evidence="4" id="KW-1185">Reference proteome</keyword>
<dbReference type="InterPro" id="IPR048248">
    <property type="entry name" value="PUA_eIF2d-like"/>
</dbReference>
<dbReference type="RefSeq" id="XP_007786743.1">
    <property type="nucleotide sequence ID" value="XM_007788553.1"/>
</dbReference>
<gene>
    <name evidence="3" type="ORF">EPUS_01260</name>
</gene>
<dbReference type="PROSITE" id="PS50296">
    <property type="entry name" value="SUI1"/>
    <property type="match status" value="1"/>
</dbReference>